<dbReference type="FunFam" id="3.65.10.10:FF:000005">
    <property type="entry name" value="3-phosphoshikimate 1-carboxyvinyltransferase"/>
    <property type="match status" value="1"/>
</dbReference>
<sequence length="421" mass="45193">MPSVSKAEGKVVLPGSKSIANRALLMAALCQRPVTLQNMLFSDDTARMMEALTALGVRLEKQQDSVVVHGNGGRWTQASATLDLGNAGTAMRPLLAVLSATAQQEYQLTGNPRMQQRPIADLVDCLEQGNAAISYQGEAGFPPLTVKGGLQSGHFTIKGNVSSQYISAMLMALPLLAQDSVLQLTGEIVSRPYITLTCKLLAEFGITINEINDAEFHIPGGQQYRAADEVWVEGDASAASYWIAAAMLGGGPLEIVGVGKHSIQGDIAFAAIAEQMGANIEYRHQSLIVSRDAKLPLPVMQHDGTDIPDAAMTFAPLALFANGVSEIYGVANWRVKETDRLSAMANELTKLGAQVTTTRSSICITPPTQWQDASIATYDDHRMAMCFALCAFSPASVTIEDPDCVAKTYPHFFAEFSRLCH</sequence>
<comment type="similarity">
    <text evidence="2 8">Belongs to the EPSP synthase family.</text>
</comment>
<comment type="subcellular location">
    <subcellularLocation>
        <location evidence="8">Cytoplasm</location>
    </subcellularLocation>
</comment>
<feature type="binding site" evidence="8">
    <location>
        <position position="382"/>
    </location>
    <ligand>
        <name>phosphoenolpyruvate</name>
        <dbReference type="ChEBI" id="CHEBI:58702"/>
    </ligand>
</feature>
<evidence type="ECO:0000313" key="10">
    <source>
        <dbReference type="EMBL" id="RUO81371.1"/>
    </source>
</evidence>
<evidence type="ECO:0000256" key="7">
    <source>
        <dbReference type="ARBA" id="ARBA00044633"/>
    </source>
</evidence>
<comment type="catalytic activity">
    <reaction evidence="7">
        <text>3-phosphoshikimate + phosphoenolpyruvate = 5-O-(1-carboxyvinyl)-3-phosphoshikimate + phosphate</text>
        <dbReference type="Rhea" id="RHEA:21256"/>
        <dbReference type="ChEBI" id="CHEBI:43474"/>
        <dbReference type="ChEBI" id="CHEBI:57701"/>
        <dbReference type="ChEBI" id="CHEBI:58702"/>
        <dbReference type="ChEBI" id="CHEBI:145989"/>
        <dbReference type="EC" id="2.5.1.19"/>
    </reaction>
    <physiologicalReaction direction="left-to-right" evidence="7">
        <dbReference type="Rhea" id="RHEA:21257"/>
    </physiologicalReaction>
</comment>
<dbReference type="AlphaFoldDB" id="A0A432ZU48"/>
<dbReference type="EC" id="2.5.1.19" evidence="8"/>
<feature type="binding site" evidence="8">
    <location>
        <position position="88"/>
    </location>
    <ligand>
        <name>phosphoenolpyruvate</name>
        <dbReference type="ChEBI" id="CHEBI:58702"/>
    </ligand>
</feature>
<evidence type="ECO:0000256" key="6">
    <source>
        <dbReference type="ARBA" id="ARBA00023141"/>
    </source>
</evidence>
<feature type="binding site" evidence="8">
    <location>
        <position position="336"/>
    </location>
    <ligand>
        <name>3-phosphoshikimate</name>
        <dbReference type="ChEBI" id="CHEBI:145989"/>
    </ligand>
</feature>
<feature type="binding site" evidence="8">
    <location>
        <position position="164"/>
    </location>
    <ligand>
        <name>phosphoenolpyruvate</name>
        <dbReference type="ChEBI" id="CHEBI:58702"/>
    </ligand>
</feature>
<dbReference type="OrthoDB" id="9809920at2"/>
<keyword evidence="6 8" id="KW-0057">Aromatic amino acid biosynthesis</keyword>
<evidence type="ECO:0000256" key="1">
    <source>
        <dbReference type="ARBA" id="ARBA00004811"/>
    </source>
</evidence>
<feature type="binding site" evidence="8">
    <location>
        <position position="309"/>
    </location>
    <ligand>
        <name>3-phosphoshikimate</name>
        <dbReference type="ChEBI" id="CHEBI:145989"/>
    </ligand>
</feature>
<feature type="binding site" evidence="8">
    <location>
        <position position="162"/>
    </location>
    <ligand>
        <name>3-phosphoshikimate</name>
        <dbReference type="ChEBI" id="CHEBI:145989"/>
    </ligand>
</feature>
<feature type="binding site" evidence="8">
    <location>
        <position position="407"/>
    </location>
    <ligand>
        <name>phosphoenolpyruvate</name>
        <dbReference type="ChEBI" id="CHEBI:58702"/>
    </ligand>
</feature>
<evidence type="ECO:0000259" key="9">
    <source>
        <dbReference type="Pfam" id="PF00275"/>
    </source>
</evidence>
<protein>
    <recommendedName>
        <fullName evidence="8">3-phosphoshikimate 1-carboxyvinyltransferase</fullName>
        <ecNumber evidence="8">2.5.1.19</ecNumber>
    </recommendedName>
    <alternativeName>
        <fullName evidence="8">5-enolpyruvylshikimate-3-phosphate synthase</fullName>
        <shortName evidence="8">EPSP synthase</shortName>
        <shortName evidence="8">EPSPS</shortName>
    </alternativeName>
</protein>
<dbReference type="Proteomes" id="UP000287996">
    <property type="component" value="Unassembled WGS sequence"/>
</dbReference>
<dbReference type="InterPro" id="IPR036968">
    <property type="entry name" value="Enolpyruvate_Tfrase_sf"/>
</dbReference>
<feature type="binding site" evidence="8">
    <location>
        <position position="17"/>
    </location>
    <ligand>
        <name>3-phosphoshikimate</name>
        <dbReference type="ChEBI" id="CHEBI:145989"/>
    </ligand>
</feature>
<evidence type="ECO:0000256" key="3">
    <source>
        <dbReference type="ARBA" id="ARBA00022490"/>
    </source>
</evidence>
<keyword evidence="5 8" id="KW-0808">Transferase</keyword>
<comment type="function">
    <text evidence="8">Catalyzes the transfer of the enolpyruvyl moiety of phosphoenolpyruvate (PEP) to the 5-hydroxyl of shikimate-3-phosphate (S3P) to produce enolpyruvyl shikimate-3-phosphate and inorganic phosphate.</text>
</comment>
<feature type="binding site" evidence="8">
    <location>
        <position position="22"/>
    </location>
    <ligand>
        <name>3-phosphoshikimate</name>
        <dbReference type="ChEBI" id="CHEBI:145989"/>
    </ligand>
</feature>
<dbReference type="PROSITE" id="PS00104">
    <property type="entry name" value="EPSP_SYNTHASE_1"/>
    <property type="match status" value="1"/>
</dbReference>
<dbReference type="UniPathway" id="UPA00053">
    <property type="reaction ID" value="UER00089"/>
</dbReference>
<dbReference type="InterPro" id="IPR023193">
    <property type="entry name" value="EPSP_synthase_CS"/>
</dbReference>
<feature type="binding site" evidence="8">
    <location>
        <position position="17"/>
    </location>
    <ligand>
        <name>phosphoenolpyruvate</name>
        <dbReference type="ChEBI" id="CHEBI:58702"/>
    </ligand>
</feature>
<dbReference type="GO" id="GO:0003866">
    <property type="term" value="F:3-phosphoshikimate 1-carboxyvinyltransferase activity"/>
    <property type="evidence" value="ECO:0007669"/>
    <property type="project" value="UniProtKB-UniRule"/>
</dbReference>
<evidence type="ECO:0000256" key="2">
    <source>
        <dbReference type="ARBA" id="ARBA00009948"/>
    </source>
</evidence>
<organism evidence="10 11">
    <name type="scientific">Idiomarina tyrosinivorans</name>
    <dbReference type="NCBI Taxonomy" id="1445662"/>
    <lineage>
        <taxon>Bacteria</taxon>
        <taxon>Pseudomonadati</taxon>
        <taxon>Pseudomonadota</taxon>
        <taxon>Gammaproteobacteria</taxon>
        <taxon>Alteromonadales</taxon>
        <taxon>Idiomarinaceae</taxon>
        <taxon>Idiomarina</taxon>
    </lineage>
</organism>
<dbReference type="PROSITE" id="PS00885">
    <property type="entry name" value="EPSP_SYNTHASE_2"/>
    <property type="match status" value="1"/>
</dbReference>
<feature type="binding site" evidence="8">
    <location>
        <position position="117"/>
    </location>
    <ligand>
        <name>phosphoenolpyruvate</name>
        <dbReference type="ChEBI" id="CHEBI:58702"/>
    </ligand>
</feature>
<feature type="domain" description="Enolpyruvate transferase" evidence="9">
    <location>
        <begin position="5"/>
        <end position="414"/>
    </location>
</feature>
<keyword evidence="11" id="KW-1185">Reference proteome</keyword>
<keyword evidence="3 8" id="KW-0963">Cytoplasm</keyword>
<dbReference type="GO" id="GO:0008652">
    <property type="term" value="P:amino acid biosynthetic process"/>
    <property type="evidence" value="ECO:0007669"/>
    <property type="project" value="UniProtKB-KW"/>
</dbReference>
<evidence type="ECO:0000256" key="4">
    <source>
        <dbReference type="ARBA" id="ARBA00022605"/>
    </source>
</evidence>
<dbReference type="PANTHER" id="PTHR21090">
    <property type="entry name" value="AROM/DEHYDROQUINATE SYNTHASE"/>
    <property type="match status" value="1"/>
</dbReference>
<dbReference type="PIRSF" id="PIRSF000505">
    <property type="entry name" value="EPSPS"/>
    <property type="match status" value="1"/>
</dbReference>
<feature type="binding site" evidence="8">
    <location>
        <position position="18"/>
    </location>
    <ligand>
        <name>3-phosphoshikimate</name>
        <dbReference type="ChEBI" id="CHEBI:145989"/>
    </ligand>
</feature>
<name>A0A432ZU48_9GAMM</name>
<dbReference type="InterPro" id="IPR001986">
    <property type="entry name" value="Enolpyruvate_Tfrase_dom"/>
</dbReference>
<feature type="binding site" evidence="8">
    <location>
        <position position="340"/>
    </location>
    <ligand>
        <name>phosphoenolpyruvate</name>
        <dbReference type="ChEBI" id="CHEBI:58702"/>
    </ligand>
</feature>
<dbReference type="CDD" id="cd01556">
    <property type="entry name" value="EPSP_synthase"/>
    <property type="match status" value="1"/>
</dbReference>
<reference evidence="10 11" key="1">
    <citation type="journal article" date="2011" name="Front. Microbiol.">
        <title>Genomic signatures of strain selection and enhancement in Bacillus atrophaeus var. globigii, a historical biowarfare simulant.</title>
        <authorList>
            <person name="Gibbons H.S."/>
            <person name="Broomall S.M."/>
            <person name="McNew L.A."/>
            <person name="Daligault H."/>
            <person name="Chapman C."/>
            <person name="Bruce D."/>
            <person name="Karavis M."/>
            <person name="Krepps M."/>
            <person name="McGregor P.A."/>
            <person name="Hong C."/>
            <person name="Park K.H."/>
            <person name="Akmal A."/>
            <person name="Feldman A."/>
            <person name="Lin J.S."/>
            <person name="Chang W.E."/>
            <person name="Higgs B.W."/>
            <person name="Demirev P."/>
            <person name="Lindquist J."/>
            <person name="Liem A."/>
            <person name="Fochler E."/>
            <person name="Read T.D."/>
            <person name="Tapia R."/>
            <person name="Johnson S."/>
            <person name="Bishop-Lilly K.A."/>
            <person name="Detter C."/>
            <person name="Han C."/>
            <person name="Sozhamannan S."/>
            <person name="Rosenzweig C.N."/>
            <person name="Skowronski E.W."/>
        </authorList>
    </citation>
    <scope>NUCLEOTIDE SEQUENCE [LARGE SCALE GENOMIC DNA]</scope>
    <source>
        <strain evidence="10 11">CC-PW-9</strain>
    </source>
</reference>
<comment type="subunit">
    <text evidence="8">Monomer.</text>
</comment>
<gene>
    <name evidence="8 10" type="primary">aroA</name>
    <name evidence="10" type="ORF">CWI84_01030</name>
</gene>
<feature type="binding site" evidence="8">
    <location>
        <position position="190"/>
    </location>
    <ligand>
        <name>3-phosphoshikimate</name>
        <dbReference type="ChEBI" id="CHEBI:145989"/>
    </ligand>
</feature>
<proteinExistence type="inferred from homology"/>
<dbReference type="SUPFAM" id="SSF55205">
    <property type="entry name" value="EPT/RTPC-like"/>
    <property type="match status" value="1"/>
</dbReference>
<evidence type="ECO:0000256" key="8">
    <source>
        <dbReference type="HAMAP-Rule" id="MF_00210"/>
    </source>
</evidence>
<feature type="binding site" evidence="8">
    <location>
        <position position="163"/>
    </location>
    <ligand>
        <name>3-phosphoshikimate</name>
        <dbReference type="ChEBI" id="CHEBI:145989"/>
    </ligand>
</feature>
<dbReference type="Pfam" id="PF00275">
    <property type="entry name" value="EPSP_synthase"/>
    <property type="match status" value="1"/>
</dbReference>
<comment type="caution">
    <text evidence="10">The sequence shown here is derived from an EMBL/GenBank/DDBJ whole genome shotgun (WGS) entry which is preliminary data.</text>
</comment>
<accession>A0A432ZU48</accession>
<comment type="pathway">
    <text evidence="1 8">Metabolic intermediate biosynthesis; chorismate biosynthesis; chorismate from D-erythrose 4-phosphate and phosphoenolpyruvate: step 6/7.</text>
</comment>
<dbReference type="InterPro" id="IPR013792">
    <property type="entry name" value="RNA3'P_cycl/enolpyr_Trfase_a/b"/>
</dbReference>
<dbReference type="EMBL" id="PIQH01000001">
    <property type="protein sequence ID" value="RUO81371.1"/>
    <property type="molecule type" value="Genomic_DNA"/>
</dbReference>
<dbReference type="NCBIfam" id="TIGR01356">
    <property type="entry name" value="aroA"/>
    <property type="match status" value="1"/>
</dbReference>
<dbReference type="InterPro" id="IPR006264">
    <property type="entry name" value="EPSP_synthase"/>
</dbReference>
<evidence type="ECO:0000256" key="5">
    <source>
        <dbReference type="ARBA" id="ARBA00022679"/>
    </source>
</evidence>
<dbReference type="GO" id="GO:0009423">
    <property type="term" value="P:chorismate biosynthetic process"/>
    <property type="evidence" value="ECO:0007669"/>
    <property type="project" value="UniProtKB-UniRule"/>
</dbReference>
<keyword evidence="4 8" id="KW-0028">Amino-acid biosynthesis</keyword>
<dbReference type="PANTHER" id="PTHR21090:SF5">
    <property type="entry name" value="PENTAFUNCTIONAL AROM POLYPEPTIDE"/>
    <property type="match status" value="1"/>
</dbReference>
<dbReference type="Gene3D" id="3.65.10.10">
    <property type="entry name" value="Enolpyruvate transferase domain"/>
    <property type="match status" value="2"/>
</dbReference>
<feature type="binding site" evidence="8">
    <location>
        <position position="164"/>
    </location>
    <ligand>
        <name>3-phosphoshikimate</name>
        <dbReference type="ChEBI" id="CHEBI:145989"/>
    </ligand>
</feature>
<dbReference type="GO" id="GO:0009073">
    <property type="term" value="P:aromatic amino acid family biosynthetic process"/>
    <property type="evidence" value="ECO:0007669"/>
    <property type="project" value="UniProtKB-KW"/>
</dbReference>
<dbReference type="GO" id="GO:0005737">
    <property type="term" value="C:cytoplasm"/>
    <property type="evidence" value="ECO:0007669"/>
    <property type="project" value="UniProtKB-SubCell"/>
</dbReference>
<feature type="binding site" evidence="8">
    <location>
        <position position="332"/>
    </location>
    <ligand>
        <name>3-phosphoshikimate</name>
        <dbReference type="ChEBI" id="CHEBI:145989"/>
    </ligand>
</feature>
<feature type="active site" description="Proton acceptor" evidence="8">
    <location>
        <position position="309"/>
    </location>
</feature>
<dbReference type="HAMAP" id="MF_00210">
    <property type="entry name" value="EPSP_synth"/>
    <property type="match status" value="1"/>
</dbReference>
<evidence type="ECO:0000313" key="11">
    <source>
        <dbReference type="Proteomes" id="UP000287996"/>
    </source>
</evidence>